<feature type="transmembrane region" description="Helical" evidence="7">
    <location>
        <begin position="43"/>
        <end position="64"/>
    </location>
</feature>
<dbReference type="InterPro" id="IPR035906">
    <property type="entry name" value="MetI-like_sf"/>
</dbReference>
<dbReference type="GO" id="GO:0005886">
    <property type="term" value="C:plasma membrane"/>
    <property type="evidence" value="ECO:0007669"/>
    <property type="project" value="UniProtKB-SubCell"/>
</dbReference>
<dbReference type="Pfam" id="PF00528">
    <property type="entry name" value="BPD_transp_1"/>
    <property type="match status" value="1"/>
</dbReference>
<dbReference type="PANTHER" id="PTHR43386">
    <property type="entry name" value="OLIGOPEPTIDE TRANSPORT SYSTEM PERMEASE PROTEIN APPC"/>
    <property type="match status" value="1"/>
</dbReference>
<dbReference type="PANTHER" id="PTHR43386:SF25">
    <property type="entry name" value="PEPTIDE ABC TRANSPORTER PERMEASE PROTEIN"/>
    <property type="match status" value="1"/>
</dbReference>
<evidence type="ECO:0000256" key="5">
    <source>
        <dbReference type="ARBA" id="ARBA00022989"/>
    </source>
</evidence>
<evidence type="ECO:0000256" key="2">
    <source>
        <dbReference type="ARBA" id="ARBA00022448"/>
    </source>
</evidence>
<keyword evidence="3" id="KW-1003">Cell membrane</keyword>
<evidence type="ECO:0000256" key="4">
    <source>
        <dbReference type="ARBA" id="ARBA00022692"/>
    </source>
</evidence>
<protein>
    <recommendedName>
        <fullName evidence="8">ABC transmembrane type-1 domain-containing protein</fullName>
    </recommendedName>
</protein>
<proteinExistence type="inferred from homology"/>
<dbReference type="InterPro" id="IPR000515">
    <property type="entry name" value="MetI-like"/>
</dbReference>
<keyword evidence="10" id="KW-1185">Reference proteome</keyword>
<feature type="transmembrane region" description="Helical" evidence="7">
    <location>
        <begin position="155"/>
        <end position="182"/>
    </location>
</feature>
<comment type="subcellular location">
    <subcellularLocation>
        <location evidence="1 7">Cell membrane</location>
        <topology evidence="1 7">Multi-pass membrane protein</topology>
    </subcellularLocation>
</comment>
<feature type="domain" description="ABC transmembrane type-1" evidence="8">
    <location>
        <begin position="107"/>
        <end position="296"/>
    </location>
</feature>
<gene>
    <name evidence="9" type="ORF">RHIZ70_4126</name>
</gene>
<dbReference type="GO" id="GO:0055085">
    <property type="term" value="P:transmembrane transport"/>
    <property type="evidence" value="ECO:0007669"/>
    <property type="project" value="InterPro"/>
</dbReference>
<evidence type="ECO:0000256" key="7">
    <source>
        <dbReference type="RuleBase" id="RU363032"/>
    </source>
</evidence>
<sequence>MAKMSDTTIDSLPETSRSPLFARLRWPATVRRVWSGLDWPMRLVLVLGALLVFAALAAPLISPFEPNAQSLLSRLKPPVGFAGAKVGHIFGTDELGRDVLSRCLYGLQMTLSIALSGAIIGMLIGGTLGLLAGAAGGRADALVMALVDIQIAVPFTLVALLAVAVFGSDMQVLIVVLGIAYWEQYARIIRGEVLKLREMPFIEASRAAGASPLRIAFRHIVPNVVSPLVVMFTLNFSNIVLLESSLSFLGLGLRPPTATLGSMVGIGRDYMHTAPWIVAAPALLILLITFVVQMLGDRLRDRMDVRLRDR</sequence>
<evidence type="ECO:0000256" key="3">
    <source>
        <dbReference type="ARBA" id="ARBA00022475"/>
    </source>
</evidence>
<feature type="transmembrane region" description="Helical" evidence="7">
    <location>
        <begin position="273"/>
        <end position="296"/>
    </location>
</feature>
<dbReference type="AlphaFoldDB" id="A0A376AKT2"/>
<feature type="transmembrane region" description="Helical" evidence="7">
    <location>
        <begin position="228"/>
        <end position="253"/>
    </location>
</feature>
<feature type="transmembrane region" description="Helical" evidence="7">
    <location>
        <begin position="111"/>
        <end position="135"/>
    </location>
</feature>
<dbReference type="CDD" id="cd06261">
    <property type="entry name" value="TM_PBP2"/>
    <property type="match status" value="1"/>
</dbReference>
<evidence type="ECO:0000256" key="1">
    <source>
        <dbReference type="ARBA" id="ARBA00004651"/>
    </source>
</evidence>
<organism evidence="9 10">
    <name type="scientific">Ciceribacter selenitireducens ATCC BAA-1503</name>
    <dbReference type="NCBI Taxonomy" id="1336235"/>
    <lineage>
        <taxon>Bacteria</taxon>
        <taxon>Pseudomonadati</taxon>
        <taxon>Pseudomonadota</taxon>
        <taxon>Alphaproteobacteria</taxon>
        <taxon>Hyphomicrobiales</taxon>
        <taxon>Rhizobiaceae</taxon>
        <taxon>Ciceribacter</taxon>
    </lineage>
</organism>
<reference evidence="10" key="1">
    <citation type="submission" date="2018-07" db="EMBL/GenBank/DDBJ databases">
        <authorList>
            <person name="Peiro R."/>
            <person name="Begona"/>
            <person name="Cbmso G."/>
            <person name="Lopez M."/>
            <person name="Gonzalez S."/>
        </authorList>
    </citation>
    <scope>NUCLEOTIDE SEQUENCE [LARGE SCALE GENOMIC DNA]</scope>
</reference>
<evidence type="ECO:0000313" key="10">
    <source>
        <dbReference type="Proteomes" id="UP000254764"/>
    </source>
</evidence>
<dbReference type="PROSITE" id="PS50928">
    <property type="entry name" value="ABC_TM1"/>
    <property type="match status" value="1"/>
</dbReference>
<dbReference type="Gene3D" id="1.10.3720.10">
    <property type="entry name" value="MetI-like"/>
    <property type="match status" value="1"/>
</dbReference>
<keyword evidence="4 7" id="KW-0812">Transmembrane</keyword>
<keyword evidence="6 7" id="KW-0472">Membrane</keyword>
<keyword evidence="5 7" id="KW-1133">Transmembrane helix</keyword>
<keyword evidence="2 7" id="KW-0813">Transport</keyword>
<dbReference type="EMBL" id="UEYP01000007">
    <property type="protein sequence ID" value="SSC68418.1"/>
    <property type="molecule type" value="Genomic_DNA"/>
</dbReference>
<comment type="similarity">
    <text evidence="7">Belongs to the binding-protein-dependent transport system permease family.</text>
</comment>
<dbReference type="SUPFAM" id="SSF161098">
    <property type="entry name" value="MetI-like"/>
    <property type="match status" value="1"/>
</dbReference>
<dbReference type="Proteomes" id="UP000254764">
    <property type="component" value="Unassembled WGS sequence"/>
</dbReference>
<name>A0A376AKT2_9HYPH</name>
<dbReference type="InterPro" id="IPR050366">
    <property type="entry name" value="BP-dependent_transpt_permease"/>
</dbReference>
<dbReference type="STRING" id="1336235.GCA_000518785_01813"/>
<evidence type="ECO:0000256" key="6">
    <source>
        <dbReference type="ARBA" id="ARBA00023136"/>
    </source>
</evidence>
<accession>A0A376AKT2</accession>
<evidence type="ECO:0000313" key="9">
    <source>
        <dbReference type="EMBL" id="SSC68418.1"/>
    </source>
</evidence>
<evidence type="ECO:0000259" key="8">
    <source>
        <dbReference type="PROSITE" id="PS50928"/>
    </source>
</evidence>